<protein>
    <submittedName>
        <fullName evidence="2">Uncharacterized protein</fullName>
    </submittedName>
</protein>
<evidence type="ECO:0000313" key="2">
    <source>
        <dbReference type="EMBL" id="PUZ35950.1"/>
    </source>
</evidence>
<proteinExistence type="predicted"/>
<name>A0A2T7BXY2_9POAL</name>
<dbReference type="Gramene" id="PUZ35950">
    <property type="protein sequence ID" value="PUZ35950"/>
    <property type="gene ID" value="GQ55_9G001100"/>
</dbReference>
<reference evidence="2 3" key="1">
    <citation type="submission" date="2018-04" db="EMBL/GenBank/DDBJ databases">
        <title>WGS assembly of Panicum hallii var. hallii HAL2.</title>
        <authorList>
            <person name="Lovell J."/>
            <person name="Jenkins J."/>
            <person name="Lowry D."/>
            <person name="Mamidi S."/>
            <person name="Sreedasyam A."/>
            <person name="Weng X."/>
            <person name="Barry K."/>
            <person name="Bonette J."/>
            <person name="Campitelli B."/>
            <person name="Daum C."/>
            <person name="Gordon S."/>
            <person name="Gould B."/>
            <person name="Lipzen A."/>
            <person name="MacQueen A."/>
            <person name="Palacio-Mejia J."/>
            <person name="Plott C."/>
            <person name="Shakirov E."/>
            <person name="Shu S."/>
            <person name="Yoshinaga Y."/>
            <person name="Zane M."/>
            <person name="Rokhsar D."/>
            <person name="Grimwood J."/>
            <person name="Schmutz J."/>
            <person name="Juenger T."/>
        </authorList>
    </citation>
    <scope>NUCLEOTIDE SEQUENCE [LARGE SCALE GENOMIC DNA]</scope>
    <source>
        <strain evidence="3">cv. HAL2</strain>
    </source>
</reference>
<dbReference type="AlphaFoldDB" id="A0A2T7BXY2"/>
<sequence>MPFHLNSHPRAVKDNFTLRIHLSAPLSSFFFLSRSSPTSFTVSLHCLLVGRTWSATPAPSGAAGARFGRPPSLPTPPGEMSSLWPARRQWGSSPRLCAAAAGGGARPSSRAATAGRELVPATRRHRRGSVPQPDLCDRGAAASARGARPGPRAAAGRGARLGPRAVESLSGIDPRCSIWISSFRG</sequence>
<feature type="compositionally biased region" description="Low complexity" evidence="1">
    <location>
        <begin position="106"/>
        <end position="116"/>
    </location>
</feature>
<keyword evidence="3" id="KW-1185">Reference proteome</keyword>
<feature type="region of interest" description="Disordered" evidence="1">
    <location>
        <begin position="58"/>
        <end position="83"/>
    </location>
</feature>
<feature type="compositionally biased region" description="Low complexity" evidence="1">
    <location>
        <begin position="138"/>
        <end position="160"/>
    </location>
</feature>
<feature type="region of interest" description="Disordered" evidence="1">
    <location>
        <begin position="97"/>
        <end position="160"/>
    </location>
</feature>
<dbReference type="EMBL" id="CM009757">
    <property type="protein sequence ID" value="PUZ35950.1"/>
    <property type="molecule type" value="Genomic_DNA"/>
</dbReference>
<gene>
    <name evidence="2" type="ORF">GQ55_9G001100</name>
</gene>
<evidence type="ECO:0000256" key="1">
    <source>
        <dbReference type="SAM" id="MobiDB-lite"/>
    </source>
</evidence>
<evidence type="ECO:0000313" key="3">
    <source>
        <dbReference type="Proteomes" id="UP000244336"/>
    </source>
</evidence>
<accession>A0A2T7BXY2</accession>
<dbReference type="Proteomes" id="UP000244336">
    <property type="component" value="Chromosome 9"/>
</dbReference>
<organism evidence="2 3">
    <name type="scientific">Panicum hallii var. hallii</name>
    <dbReference type="NCBI Taxonomy" id="1504633"/>
    <lineage>
        <taxon>Eukaryota</taxon>
        <taxon>Viridiplantae</taxon>
        <taxon>Streptophyta</taxon>
        <taxon>Embryophyta</taxon>
        <taxon>Tracheophyta</taxon>
        <taxon>Spermatophyta</taxon>
        <taxon>Magnoliopsida</taxon>
        <taxon>Liliopsida</taxon>
        <taxon>Poales</taxon>
        <taxon>Poaceae</taxon>
        <taxon>PACMAD clade</taxon>
        <taxon>Panicoideae</taxon>
        <taxon>Panicodae</taxon>
        <taxon>Paniceae</taxon>
        <taxon>Panicinae</taxon>
        <taxon>Panicum</taxon>
        <taxon>Panicum sect. Panicum</taxon>
    </lineage>
</organism>